<evidence type="ECO:0000256" key="3">
    <source>
        <dbReference type="ARBA" id="ARBA00022737"/>
    </source>
</evidence>
<dbReference type="SMART" id="SM00228">
    <property type="entry name" value="PDZ"/>
    <property type="match status" value="2"/>
</dbReference>
<dbReference type="InterPro" id="IPR051230">
    <property type="entry name" value="APP-Binding"/>
</dbReference>
<dbReference type="Gene3D" id="2.30.42.10">
    <property type="match status" value="2"/>
</dbReference>
<feature type="compositionally biased region" description="Polar residues" evidence="4">
    <location>
        <begin position="89"/>
        <end position="99"/>
    </location>
</feature>
<dbReference type="GO" id="GO:0001540">
    <property type="term" value="F:amyloid-beta binding"/>
    <property type="evidence" value="ECO:0007669"/>
    <property type="project" value="TreeGrafter"/>
</dbReference>
<feature type="compositionally biased region" description="Basic residues" evidence="4">
    <location>
        <begin position="57"/>
        <end position="85"/>
    </location>
</feature>
<feature type="domain" description="PDZ" evidence="6">
    <location>
        <begin position="1045"/>
        <end position="1121"/>
    </location>
</feature>
<dbReference type="SMART" id="SM00462">
    <property type="entry name" value="PTB"/>
    <property type="match status" value="1"/>
</dbReference>
<dbReference type="InterPro" id="IPR011993">
    <property type="entry name" value="PH-like_dom_sf"/>
</dbReference>
<feature type="compositionally biased region" description="Polar residues" evidence="4">
    <location>
        <begin position="149"/>
        <end position="162"/>
    </location>
</feature>
<feature type="compositionally biased region" description="Polar residues" evidence="4">
    <location>
        <begin position="439"/>
        <end position="457"/>
    </location>
</feature>
<dbReference type="CDD" id="cd06720">
    <property type="entry name" value="PDZ1_APBA1_3-like"/>
    <property type="match status" value="1"/>
</dbReference>
<feature type="region of interest" description="Disordered" evidence="4">
    <location>
        <begin position="215"/>
        <end position="388"/>
    </location>
</feature>
<feature type="region of interest" description="Disordered" evidence="4">
    <location>
        <begin position="583"/>
        <end position="722"/>
    </location>
</feature>
<evidence type="ECO:0000256" key="1">
    <source>
        <dbReference type="ARBA" id="ARBA00022448"/>
    </source>
</evidence>
<dbReference type="SUPFAM" id="SSF50156">
    <property type="entry name" value="PDZ domain-like"/>
    <property type="match status" value="2"/>
</dbReference>
<proteinExistence type="predicted"/>
<feature type="compositionally biased region" description="Polar residues" evidence="4">
    <location>
        <begin position="619"/>
        <end position="649"/>
    </location>
</feature>
<feature type="compositionally biased region" description="Pro residues" evidence="4">
    <location>
        <begin position="323"/>
        <end position="343"/>
    </location>
</feature>
<dbReference type="PROSITE" id="PS01179">
    <property type="entry name" value="PID"/>
    <property type="match status" value="1"/>
</dbReference>
<dbReference type="PANTHER" id="PTHR12345">
    <property type="entry name" value="SYNTENIN RELATED"/>
    <property type="match status" value="1"/>
</dbReference>
<keyword evidence="2" id="KW-0597">Phosphoprotein</keyword>
<feature type="region of interest" description="Disordered" evidence="4">
    <location>
        <begin position="1"/>
        <end position="198"/>
    </location>
</feature>
<dbReference type="FunFam" id="2.30.42.10:FF:000007">
    <property type="entry name" value="Amyloid beta A4 protein-binding family A member"/>
    <property type="match status" value="1"/>
</dbReference>
<dbReference type="SUPFAM" id="SSF50729">
    <property type="entry name" value="PH domain-like"/>
    <property type="match status" value="1"/>
</dbReference>
<evidence type="ECO:0000259" key="5">
    <source>
        <dbReference type="PROSITE" id="PS01179"/>
    </source>
</evidence>
<feature type="domain" description="PDZ" evidence="6">
    <location>
        <begin position="954"/>
        <end position="1039"/>
    </location>
</feature>
<evidence type="ECO:0000256" key="4">
    <source>
        <dbReference type="SAM" id="MobiDB-lite"/>
    </source>
</evidence>
<dbReference type="GO" id="GO:0043197">
    <property type="term" value="C:dendritic spine"/>
    <property type="evidence" value="ECO:0007669"/>
    <property type="project" value="TreeGrafter"/>
</dbReference>
<dbReference type="PROSITE" id="PS50106">
    <property type="entry name" value="PDZ"/>
    <property type="match status" value="2"/>
</dbReference>
<dbReference type="GO" id="GO:0007268">
    <property type="term" value="P:chemical synaptic transmission"/>
    <property type="evidence" value="ECO:0007669"/>
    <property type="project" value="TreeGrafter"/>
</dbReference>
<name>A0AAV9S7I2_9TELE</name>
<organism evidence="7 8">
    <name type="scientific">Crenichthys baileyi</name>
    <name type="common">White River springfish</name>
    <dbReference type="NCBI Taxonomy" id="28760"/>
    <lineage>
        <taxon>Eukaryota</taxon>
        <taxon>Metazoa</taxon>
        <taxon>Chordata</taxon>
        <taxon>Craniata</taxon>
        <taxon>Vertebrata</taxon>
        <taxon>Euteleostomi</taxon>
        <taxon>Actinopterygii</taxon>
        <taxon>Neopterygii</taxon>
        <taxon>Teleostei</taxon>
        <taxon>Neoteleostei</taxon>
        <taxon>Acanthomorphata</taxon>
        <taxon>Ovalentaria</taxon>
        <taxon>Atherinomorphae</taxon>
        <taxon>Cyprinodontiformes</taxon>
        <taxon>Goodeidae</taxon>
        <taxon>Crenichthys</taxon>
    </lineage>
</organism>
<dbReference type="GO" id="GO:0005737">
    <property type="term" value="C:cytoplasm"/>
    <property type="evidence" value="ECO:0007669"/>
    <property type="project" value="TreeGrafter"/>
</dbReference>
<feature type="compositionally biased region" description="Basic and acidic residues" evidence="4">
    <location>
        <begin position="164"/>
        <end position="176"/>
    </location>
</feature>
<dbReference type="FunFam" id="2.30.29.30:FF:000044">
    <property type="entry name" value="amyloid beta A4 precursor protein-binding family A member 1"/>
    <property type="match status" value="1"/>
</dbReference>
<sequence>MSQKCQEDATGEAGEEQMEASVAPRTRQSNGTTGEPPVRRSWRPCQMQNQDGEITPQHHHRHHHHSTHHHHHHPSGRGPPRHRRRPPSEQGQSPGQTHSPGVAPGAVYTRSDGPESQDAEHRPVPQHRPAVTRYRRHGDPNPRLRNHRQQQQFREIQESSSGVGDREGPAEIREQEGSFVDPAMNQSQDKGFPHQTPDAVLTPAHLSIALVMDDVQLQPQHAPAEAEEDHHEYKADHEEESKEVKDNKEQEEVEDDGNFHLTAGNPSCSHNERAEEKVERVEEDRKDIMENVEEDPTAQGSEITDLCSDTESAASLSMDGPLHSPPPLQSPTPPSSPDVPPFPQLDHLSEDISMSSLPDKNPLPEEEKEDCSESCSLSHSTSCSESHPKTYAEFYTESHQKTYTEPIFESYSEPKCHPNSFPEPLMTSYPELQREPRHQSGQRTESNKAQQESQQESFVGHRLKNVQKRAPSSPTESCHHTPRQSRDRGSRPFPIDRSIGCRLHHYDGQSDSEGDSADKSPLSKTGRPASRQPQTQSKTQSPGPAGLSEAQNERNLAGLQGDVPKGSGDAISLAIKDIKEAIEGVKTKTVRSPYTPDQPVEPIWVMRQEISPTEEAYPVQSTAGYTSPHSPSQSALESPSRYSSVTVRDNISPLRAETSRNTQQLQHNHHHHQGYQSQSRAPQTYTPTTPTQQQPSQRLQQQKSPEQPSAQAQPSSPPQKASIQEIRRALPPFPTFVDVPGPCDPEDLIDGIIFAATYLGCTHLLSERTPTKSARMQQAQEAMSRVRAAQKQAKNRKKSPDSETPSTAEVDLFMSTQRIKVLNADTQEALMDLPLRTISYIADIGNMVVLMARGKMVRSHSAQENLDQTSEQTDMNHDDRRVYRMICHVFESEDAQLIAQSIGQSFSVAYQEFLRANGIDPEDLSQREYSDLLNTQDMYNDDLIHFSKSENCRDVYIEKQKGEILGVVIVESGWGSILPTVIIASLMHGGPAEKSGRLNIGDQIMTINGTSLVGLPLSTCQSIIKGLKSQSRIKMNIVRCPPVTMVLIRRPDLRYQLGFSVQNGIICSLMRGGIAERGGVRVGHRIIEINGQSVVATPHEKIVQILSNAMGEIHMKTMPAAMYRLLTAQEQPVYI</sequence>
<dbReference type="InterPro" id="IPR001478">
    <property type="entry name" value="PDZ"/>
</dbReference>
<evidence type="ECO:0000256" key="2">
    <source>
        <dbReference type="ARBA" id="ARBA00022553"/>
    </source>
</evidence>
<reference evidence="7 8" key="1">
    <citation type="submission" date="2021-06" db="EMBL/GenBank/DDBJ databases">
        <authorList>
            <person name="Palmer J.M."/>
        </authorList>
    </citation>
    <scope>NUCLEOTIDE SEQUENCE [LARGE SCALE GENOMIC DNA]</scope>
    <source>
        <strain evidence="7 8">MEX-2019</strain>
        <tissue evidence="7">Muscle</tissue>
    </source>
</reference>
<dbReference type="CDD" id="cd06793">
    <property type="entry name" value="PDZ2_APBA1_3-like"/>
    <property type="match status" value="1"/>
</dbReference>
<feature type="compositionally biased region" description="Polar residues" evidence="4">
    <location>
        <begin position="531"/>
        <end position="542"/>
    </location>
</feature>
<accession>A0AAV9S7I2</accession>
<evidence type="ECO:0000313" key="8">
    <source>
        <dbReference type="Proteomes" id="UP001311232"/>
    </source>
</evidence>
<dbReference type="InterPro" id="IPR036034">
    <property type="entry name" value="PDZ_sf"/>
</dbReference>
<feature type="compositionally biased region" description="Basic and acidic residues" evidence="4">
    <location>
        <begin position="270"/>
        <end position="289"/>
    </location>
</feature>
<evidence type="ECO:0000259" key="6">
    <source>
        <dbReference type="PROSITE" id="PS50106"/>
    </source>
</evidence>
<dbReference type="GO" id="GO:0005886">
    <property type="term" value="C:plasma membrane"/>
    <property type="evidence" value="ECO:0007669"/>
    <property type="project" value="TreeGrafter"/>
</dbReference>
<protein>
    <submittedName>
        <fullName evidence="7">Amyloid-beta A4 protein-binding A member 1</fullName>
    </submittedName>
</protein>
<feature type="region of interest" description="Disordered" evidence="4">
    <location>
        <begin position="410"/>
        <end position="569"/>
    </location>
</feature>
<dbReference type="Pfam" id="PF00595">
    <property type="entry name" value="PDZ"/>
    <property type="match status" value="2"/>
</dbReference>
<feature type="compositionally biased region" description="Polar residues" evidence="4">
    <location>
        <begin position="298"/>
        <end position="315"/>
    </location>
</feature>
<dbReference type="AlphaFoldDB" id="A0AAV9S7I2"/>
<feature type="compositionally biased region" description="Acidic residues" evidence="4">
    <location>
        <begin position="9"/>
        <end position="18"/>
    </location>
</feature>
<keyword evidence="3" id="KW-0677">Repeat</keyword>
<dbReference type="EMBL" id="JAHHUM010000766">
    <property type="protein sequence ID" value="KAK5617240.1"/>
    <property type="molecule type" value="Genomic_DNA"/>
</dbReference>
<feature type="compositionally biased region" description="Low complexity" evidence="4">
    <location>
        <begin position="674"/>
        <end position="722"/>
    </location>
</feature>
<feature type="compositionally biased region" description="Low complexity" evidence="4">
    <location>
        <begin position="373"/>
        <end position="385"/>
    </location>
</feature>
<dbReference type="CDD" id="cd01208">
    <property type="entry name" value="PTB_X11"/>
    <property type="match status" value="1"/>
</dbReference>
<keyword evidence="1" id="KW-0813">Transport</keyword>
<comment type="caution">
    <text evidence="7">The sequence shown here is derived from an EMBL/GenBank/DDBJ whole genome shotgun (WGS) entry which is preliminary data.</text>
</comment>
<dbReference type="Pfam" id="PF00640">
    <property type="entry name" value="PID"/>
    <property type="match status" value="1"/>
</dbReference>
<dbReference type="Proteomes" id="UP001311232">
    <property type="component" value="Unassembled WGS sequence"/>
</dbReference>
<dbReference type="Gene3D" id="2.30.29.30">
    <property type="entry name" value="Pleckstrin-homology domain (PH domain)/Phosphotyrosine-binding domain (PTB)"/>
    <property type="match status" value="1"/>
</dbReference>
<gene>
    <name evidence="7" type="primary">APBA1_1</name>
    <name evidence="7" type="ORF">CRENBAI_009694</name>
</gene>
<evidence type="ECO:0000313" key="7">
    <source>
        <dbReference type="EMBL" id="KAK5617240.1"/>
    </source>
</evidence>
<keyword evidence="8" id="KW-1185">Reference proteome</keyword>
<feature type="domain" description="PID" evidence="5">
    <location>
        <begin position="750"/>
        <end position="941"/>
    </location>
</feature>
<feature type="compositionally biased region" description="Basic and acidic residues" evidence="4">
    <location>
        <begin position="228"/>
        <end position="250"/>
    </location>
</feature>
<dbReference type="PANTHER" id="PTHR12345:SF14">
    <property type="entry name" value="AMYLOID-BETA A4 PRECURSOR PROTEIN-BINDING FAMILY A MEMBER 1"/>
    <property type="match status" value="1"/>
</dbReference>
<dbReference type="InterPro" id="IPR006020">
    <property type="entry name" value="PTB/PI_dom"/>
</dbReference>
<dbReference type="CDD" id="cd22578">
    <property type="entry name" value="Mint1_CID"/>
    <property type="match status" value="1"/>
</dbReference>
<dbReference type="FunFam" id="2.30.42.10:FF:000017">
    <property type="entry name" value="Amyloid beta A4 protein-binding family A member 1"/>
    <property type="match status" value="1"/>
</dbReference>
<feature type="region of interest" description="Disordered" evidence="4">
    <location>
        <begin position="776"/>
        <end position="809"/>
    </location>
</feature>